<dbReference type="OrthoDB" id="9776853at2"/>
<dbReference type="EMBL" id="LQWZ01000009">
    <property type="protein sequence ID" value="OAH58490.1"/>
    <property type="molecule type" value="Genomic_DNA"/>
</dbReference>
<dbReference type="PANTHER" id="PTHR43798">
    <property type="entry name" value="MONOACYLGLYCEROL LIPASE"/>
    <property type="match status" value="1"/>
</dbReference>
<dbReference type="InterPro" id="IPR050266">
    <property type="entry name" value="AB_hydrolase_sf"/>
</dbReference>
<dbReference type="Proteomes" id="UP000077271">
    <property type="component" value="Unassembled WGS sequence"/>
</dbReference>
<evidence type="ECO:0000313" key="3">
    <source>
        <dbReference type="Proteomes" id="UP000077271"/>
    </source>
</evidence>
<accession>A0A177KYR2</accession>
<evidence type="ECO:0000313" key="2">
    <source>
        <dbReference type="EMBL" id="OAH58490.1"/>
    </source>
</evidence>
<evidence type="ECO:0000259" key="1">
    <source>
        <dbReference type="Pfam" id="PF00561"/>
    </source>
</evidence>
<dbReference type="InterPro" id="IPR029058">
    <property type="entry name" value="AB_hydrolase_fold"/>
</dbReference>
<sequence length="248" mass="28982">MEVKETIIFLHGVVGNKNTFKIEMDKLKDQYNLIAYNFYDPDTLGKDHPFSLELLLEQLYTHYKNNGLAAAHICTLSFGCIPAMAFAKKYPDMVTSLTFVGGYFCNVPSKLHMKRAQLYKEKQEFDYTTWLKRYAKSLNPNKKQIPEDSEAIFVKHALMLHPNVLEKAIQIQLEFDTRKVLKGMNLPILWVMGEYDKLYKETLLELKHYVPQIEYKELEKAGHAAHIHQPEQFMSVFKPFLEKNEIKV</sequence>
<dbReference type="Pfam" id="PF00561">
    <property type="entry name" value="Abhydrolase_1"/>
    <property type="match status" value="1"/>
</dbReference>
<dbReference type="AlphaFoldDB" id="A0A177KYR2"/>
<feature type="domain" description="AB hydrolase-1" evidence="1">
    <location>
        <begin position="6"/>
        <end position="227"/>
    </location>
</feature>
<comment type="caution">
    <text evidence="2">The sequence shown here is derived from an EMBL/GenBank/DDBJ whole genome shotgun (WGS) entry which is preliminary data.</text>
</comment>
<dbReference type="Gene3D" id="3.40.50.1820">
    <property type="entry name" value="alpha/beta hydrolase"/>
    <property type="match status" value="1"/>
</dbReference>
<dbReference type="GO" id="GO:0016020">
    <property type="term" value="C:membrane"/>
    <property type="evidence" value="ECO:0007669"/>
    <property type="project" value="TreeGrafter"/>
</dbReference>
<dbReference type="SUPFAM" id="SSF53474">
    <property type="entry name" value="alpha/beta-Hydrolases"/>
    <property type="match status" value="1"/>
</dbReference>
<gene>
    <name evidence="2" type="ORF">AWH48_17935</name>
</gene>
<reference evidence="2 3" key="1">
    <citation type="submission" date="2016-01" db="EMBL/GenBank/DDBJ databases">
        <title>Investigation of taxonomic status of Bacillus aminovorans.</title>
        <authorList>
            <person name="Verma A."/>
            <person name="Pal Y."/>
            <person name="Krishnamurthi S."/>
        </authorList>
    </citation>
    <scope>NUCLEOTIDE SEQUENCE [LARGE SCALE GENOMIC DNA]</scope>
    <source>
        <strain evidence="2 3">DSM 4337</strain>
    </source>
</reference>
<name>A0A177KYR2_9BACI</name>
<organism evidence="2 3">
    <name type="scientific">Domibacillus aminovorans</name>
    <dbReference type="NCBI Taxonomy" id="29332"/>
    <lineage>
        <taxon>Bacteria</taxon>
        <taxon>Bacillati</taxon>
        <taxon>Bacillota</taxon>
        <taxon>Bacilli</taxon>
        <taxon>Bacillales</taxon>
        <taxon>Bacillaceae</taxon>
        <taxon>Domibacillus</taxon>
    </lineage>
</organism>
<dbReference type="PANTHER" id="PTHR43798:SF28">
    <property type="entry name" value="AB HYDROLASE-1 DOMAIN-CONTAINING PROTEIN"/>
    <property type="match status" value="1"/>
</dbReference>
<dbReference type="InterPro" id="IPR000073">
    <property type="entry name" value="AB_hydrolase_1"/>
</dbReference>
<protein>
    <recommendedName>
        <fullName evidence="1">AB hydrolase-1 domain-containing protein</fullName>
    </recommendedName>
</protein>
<proteinExistence type="predicted"/>